<reference evidence="1 2" key="1">
    <citation type="journal article" date="2018" name="Nat. Genet.">
        <title>The Rosa genome provides new insights in the design of modern roses.</title>
        <authorList>
            <person name="Bendahmane M."/>
        </authorList>
    </citation>
    <scope>NUCLEOTIDE SEQUENCE [LARGE SCALE GENOMIC DNA]</scope>
    <source>
        <strain evidence="2">cv. Old Blush</strain>
    </source>
</reference>
<proteinExistence type="predicted"/>
<gene>
    <name evidence="1" type="ORF">RchiOBHm_Chr1g0339661</name>
</gene>
<evidence type="ECO:0000313" key="1">
    <source>
        <dbReference type="EMBL" id="PRQ56654.1"/>
    </source>
</evidence>
<keyword evidence="2" id="KW-1185">Reference proteome</keyword>
<sequence length="96" mass="10539">MCLIGVISRYAPYCCSCDRSFSLWSNLHWAIVFILVEAVECARNAPDGTLVHSLMGHSESASSLGCTYSILNCFEGLHLQAGLRKLDRAKDQRGSS</sequence>
<dbReference type="AlphaFoldDB" id="A0A2P6SDB5"/>
<name>A0A2P6SDB5_ROSCH</name>
<dbReference type="EMBL" id="PDCK01000039">
    <property type="protein sequence ID" value="PRQ56654.1"/>
    <property type="molecule type" value="Genomic_DNA"/>
</dbReference>
<comment type="caution">
    <text evidence="1">The sequence shown here is derived from an EMBL/GenBank/DDBJ whole genome shotgun (WGS) entry which is preliminary data.</text>
</comment>
<evidence type="ECO:0000313" key="2">
    <source>
        <dbReference type="Proteomes" id="UP000238479"/>
    </source>
</evidence>
<dbReference type="Proteomes" id="UP000238479">
    <property type="component" value="Chromosome 1"/>
</dbReference>
<protein>
    <submittedName>
        <fullName evidence="1">Uncharacterized protein</fullName>
    </submittedName>
</protein>
<accession>A0A2P6SDB5</accession>
<dbReference type="Gramene" id="PRQ56654">
    <property type="protein sequence ID" value="PRQ56654"/>
    <property type="gene ID" value="RchiOBHm_Chr1g0339661"/>
</dbReference>
<organism evidence="1 2">
    <name type="scientific">Rosa chinensis</name>
    <name type="common">China rose</name>
    <dbReference type="NCBI Taxonomy" id="74649"/>
    <lineage>
        <taxon>Eukaryota</taxon>
        <taxon>Viridiplantae</taxon>
        <taxon>Streptophyta</taxon>
        <taxon>Embryophyta</taxon>
        <taxon>Tracheophyta</taxon>
        <taxon>Spermatophyta</taxon>
        <taxon>Magnoliopsida</taxon>
        <taxon>eudicotyledons</taxon>
        <taxon>Gunneridae</taxon>
        <taxon>Pentapetalae</taxon>
        <taxon>rosids</taxon>
        <taxon>fabids</taxon>
        <taxon>Rosales</taxon>
        <taxon>Rosaceae</taxon>
        <taxon>Rosoideae</taxon>
        <taxon>Rosoideae incertae sedis</taxon>
        <taxon>Rosa</taxon>
    </lineage>
</organism>